<gene>
    <name evidence="1" type="ORF">AB6A40_006550</name>
</gene>
<name>A0ABD6EQX7_9BILA</name>
<organism evidence="1 2">
    <name type="scientific">Gnathostoma spinigerum</name>
    <dbReference type="NCBI Taxonomy" id="75299"/>
    <lineage>
        <taxon>Eukaryota</taxon>
        <taxon>Metazoa</taxon>
        <taxon>Ecdysozoa</taxon>
        <taxon>Nematoda</taxon>
        <taxon>Chromadorea</taxon>
        <taxon>Rhabditida</taxon>
        <taxon>Spirurina</taxon>
        <taxon>Gnathostomatomorpha</taxon>
        <taxon>Gnathostomatoidea</taxon>
        <taxon>Gnathostomatidae</taxon>
        <taxon>Gnathostoma</taxon>
    </lineage>
</organism>
<sequence>MDWSRCLSYRFQVVSQHGFSDAMIAIISDPSRSFRLSRRVREYFQCSWLEEPNVGNSQEHIQFSLSVEPKLTPLTLHSLRMYNDVLGCPLIGASFCRGLQPQASLDVCVPIENVESVNTHDVRDYP</sequence>
<protein>
    <submittedName>
        <fullName evidence="1">Uncharacterized protein</fullName>
    </submittedName>
</protein>
<dbReference type="EMBL" id="JBGFUD010004704">
    <property type="protein sequence ID" value="MFH4979841.1"/>
    <property type="molecule type" value="Genomic_DNA"/>
</dbReference>
<comment type="caution">
    <text evidence="1">The sequence shown here is derived from an EMBL/GenBank/DDBJ whole genome shotgun (WGS) entry which is preliminary data.</text>
</comment>
<dbReference type="AlphaFoldDB" id="A0ABD6EQX7"/>
<reference evidence="1 2" key="1">
    <citation type="submission" date="2024-08" db="EMBL/GenBank/DDBJ databases">
        <title>Gnathostoma spinigerum genome.</title>
        <authorList>
            <person name="Gonzalez-Bertolin B."/>
            <person name="Monzon S."/>
            <person name="Zaballos A."/>
            <person name="Jimenez P."/>
            <person name="Dekumyoy P."/>
            <person name="Varona S."/>
            <person name="Cuesta I."/>
            <person name="Sumanam S."/>
            <person name="Adisakwattana P."/>
            <person name="Gasser R.B."/>
            <person name="Hernandez-Gonzalez A."/>
            <person name="Young N.D."/>
            <person name="Perteguer M.J."/>
        </authorList>
    </citation>
    <scope>NUCLEOTIDE SEQUENCE [LARGE SCALE GENOMIC DNA]</scope>
    <source>
        <strain evidence="1">AL3</strain>
        <tissue evidence="1">Liver</tissue>
    </source>
</reference>
<accession>A0ABD6EQX7</accession>
<keyword evidence="2" id="KW-1185">Reference proteome</keyword>
<dbReference type="Proteomes" id="UP001608902">
    <property type="component" value="Unassembled WGS sequence"/>
</dbReference>
<proteinExistence type="predicted"/>
<evidence type="ECO:0000313" key="1">
    <source>
        <dbReference type="EMBL" id="MFH4979841.1"/>
    </source>
</evidence>
<evidence type="ECO:0000313" key="2">
    <source>
        <dbReference type="Proteomes" id="UP001608902"/>
    </source>
</evidence>